<reference evidence="2 3" key="1">
    <citation type="submission" date="2011-05" db="EMBL/GenBank/DDBJ databases">
        <title>Whole genome sequence of Microlunatus phosphovorus NM-1.</title>
        <authorList>
            <person name="Hosoyama A."/>
            <person name="Sasaki K."/>
            <person name="Harada T."/>
            <person name="Igarashi R."/>
            <person name="Kawakoshi A."/>
            <person name="Sasagawa M."/>
            <person name="Fukada J."/>
            <person name="Nakamura S."/>
            <person name="Katano Y."/>
            <person name="Hanada S."/>
            <person name="Kamagata Y."/>
            <person name="Nakamura N."/>
            <person name="Yamazaki S."/>
            <person name="Fujita N."/>
        </authorList>
    </citation>
    <scope>NUCLEOTIDE SEQUENCE [LARGE SCALE GENOMIC DNA]</scope>
    <source>
        <strain evidence="3">ATCC 700054 / DSM 10555 / JCM 9379 / NBRC 101784 / NCIMB 13414 / VKM Ac-1990 / NM-1</strain>
    </source>
</reference>
<dbReference type="Gene3D" id="1.20.1440.110">
    <property type="entry name" value="acylaminoacyl peptidase"/>
    <property type="match status" value="1"/>
</dbReference>
<dbReference type="Proteomes" id="UP000007947">
    <property type="component" value="Chromosome"/>
</dbReference>
<dbReference type="OrthoDB" id="9765647at2"/>
<dbReference type="Gene3D" id="3.40.50.1820">
    <property type="entry name" value="alpha/beta hydrolase"/>
    <property type="match status" value="1"/>
</dbReference>
<dbReference type="RefSeq" id="WP_013863380.1">
    <property type="nucleotide sequence ID" value="NC_015635.1"/>
</dbReference>
<evidence type="ECO:0000313" key="3">
    <source>
        <dbReference type="Proteomes" id="UP000007947"/>
    </source>
</evidence>
<protein>
    <recommendedName>
        <fullName evidence="4">Dipeptidyl aminopeptidase</fullName>
    </recommendedName>
</protein>
<keyword evidence="3" id="KW-1185">Reference proteome</keyword>
<dbReference type="KEGG" id="mph:MLP_24960"/>
<dbReference type="InterPro" id="IPR029058">
    <property type="entry name" value="AB_hydrolase_fold"/>
</dbReference>
<dbReference type="SUPFAM" id="SSF53474">
    <property type="entry name" value="alpha/beta-Hydrolases"/>
    <property type="match status" value="1"/>
</dbReference>
<comment type="similarity">
    <text evidence="1">Belongs to the AB hydrolase superfamily.</text>
</comment>
<proteinExistence type="inferred from homology"/>
<dbReference type="InterPro" id="IPR050261">
    <property type="entry name" value="FrsA_esterase"/>
</dbReference>
<dbReference type="EMBL" id="AP012204">
    <property type="protein sequence ID" value="BAK35510.1"/>
    <property type="molecule type" value="Genomic_DNA"/>
</dbReference>
<dbReference type="HOGENOM" id="CLU_034451_1_0_11"/>
<sequence length="411" mass="45737">MIITATHGNHLLEKGFFADENLDFATRGVLGRAVHGASEIGEVLATIGRIRHSSDWAPQWALTAQTVRREADSAKAGGHLVSARSGYLRAATYWACVVDGLSTTNAEPELLAAFRSHRDAWDAFIDCSRGAHLRLDIPYEDGCLPGYLLRPDASGDRRPTLIITNGSDGSISDLWTPTAGALDRGWNVLVYDGPGQQSMLFEQLTHFRPDWEAVLTPVVDALIARDDVDPTRLTGFGVSQAGYWLPRALAFEHRLVGAVVDPGVVDVSASWTRPLSGGMVRMLREGNRDKFDRDMRLATKIPSLGRTLAWRSRPYQHTDWYDLYRTVMEYRLDAELAAQIRTPLLITAPDHERFWPGQSQQLAQLVAHAETISFHASEGADHHCQPLGRLLTENRVFNWLEELLDEPARTP</sequence>
<dbReference type="eggNOG" id="COG1073">
    <property type="taxonomic scope" value="Bacteria"/>
</dbReference>
<evidence type="ECO:0008006" key="4">
    <source>
        <dbReference type="Google" id="ProtNLM"/>
    </source>
</evidence>
<dbReference type="PANTHER" id="PTHR22946">
    <property type="entry name" value="DIENELACTONE HYDROLASE DOMAIN-CONTAINING PROTEIN-RELATED"/>
    <property type="match status" value="1"/>
</dbReference>
<dbReference type="STRING" id="1032480.MLP_24960"/>
<dbReference type="PANTHER" id="PTHR22946:SF12">
    <property type="entry name" value="CONIDIAL PIGMENT BIOSYNTHESIS PROTEIN AYG1 (AFU_ORTHOLOGUE AFUA_2G17550)"/>
    <property type="match status" value="1"/>
</dbReference>
<evidence type="ECO:0000256" key="1">
    <source>
        <dbReference type="ARBA" id="ARBA00008645"/>
    </source>
</evidence>
<dbReference type="AlphaFoldDB" id="F5XGM8"/>
<name>F5XGM8_MICPN</name>
<gene>
    <name evidence="2" type="ordered locus">MLP_24960</name>
</gene>
<accession>F5XGM8</accession>
<evidence type="ECO:0000313" key="2">
    <source>
        <dbReference type="EMBL" id="BAK35510.1"/>
    </source>
</evidence>
<organism evidence="2 3">
    <name type="scientific">Microlunatus phosphovorus (strain ATCC 700054 / DSM 10555 / JCM 9379 / NBRC 101784 / NCIMB 13414 / VKM Ac-1990 / NM-1)</name>
    <dbReference type="NCBI Taxonomy" id="1032480"/>
    <lineage>
        <taxon>Bacteria</taxon>
        <taxon>Bacillati</taxon>
        <taxon>Actinomycetota</taxon>
        <taxon>Actinomycetes</taxon>
        <taxon>Propionibacteriales</taxon>
        <taxon>Propionibacteriaceae</taxon>
        <taxon>Microlunatus</taxon>
    </lineage>
</organism>